<dbReference type="PANTHER" id="PTHR20898">
    <property type="entry name" value="DAEDALUS ON 3-RELATED-RELATED"/>
    <property type="match status" value="1"/>
</dbReference>
<evidence type="ECO:0008006" key="4">
    <source>
        <dbReference type="Google" id="ProtNLM"/>
    </source>
</evidence>
<dbReference type="STRING" id="7217.B3MKC5"/>
<feature type="signal peptide" evidence="1">
    <location>
        <begin position="1"/>
        <end position="19"/>
    </location>
</feature>
<accession>B3MKC5</accession>
<feature type="chain" id="PRO_5006454797" description="MD-2-related lipid-recognition domain-containing protein" evidence="1">
    <location>
        <begin position="20"/>
        <end position="178"/>
    </location>
</feature>
<dbReference type="SMART" id="SM00697">
    <property type="entry name" value="DM8"/>
    <property type="match status" value="1"/>
</dbReference>
<dbReference type="OrthoDB" id="7823281at2759"/>
<keyword evidence="3" id="KW-1185">Reference proteome</keyword>
<proteinExistence type="predicted"/>
<evidence type="ECO:0000313" key="3">
    <source>
        <dbReference type="Proteomes" id="UP000007801"/>
    </source>
</evidence>
<gene>
    <name evidence="2" type="primary">Dana\GF19730</name>
    <name evidence="2" type="synonym">dana_GLEANR_22135</name>
    <name evidence="2" type="ORF">GF19730</name>
</gene>
<dbReference type="Proteomes" id="UP000007801">
    <property type="component" value="Unassembled WGS sequence"/>
</dbReference>
<dbReference type="InterPro" id="IPR010512">
    <property type="entry name" value="DUF1091"/>
</dbReference>
<sequence>MRTELFFIHFLVIIHLAKVVKPAVEFTNIICTSLDKTFSDFEYCYLKSINRTYKYFSLKVNLFKVPITSVKINLALYKRFNGYKPFLYNVTFDACKFLMNRKSQPVSLYFYEFFSSVSNMNHSCPYDHDLIMEKLTTDIINHRFTKILPFPDGDYMIKMHWFAYDINRAVFQIYFTKK</sequence>
<dbReference type="EMBL" id="CH902620">
    <property type="protein sequence ID" value="EDV32509.2"/>
    <property type="molecule type" value="Genomic_DNA"/>
</dbReference>
<keyword evidence="1" id="KW-0732">Signal</keyword>
<dbReference type="HOGENOM" id="CLU_116900_0_0_1"/>
<evidence type="ECO:0000256" key="1">
    <source>
        <dbReference type="SAM" id="SignalP"/>
    </source>
</evidence>
<dbReference type="Pfam" id="PF06477">
    <property type="entry name" value="DUF1091"/>
    <property type="match status" value="1"/>
</dbReference>
<dbReference type="AlphaFoldDB" id="B3MKC5"/>
<reference evidence="2 3" key="1">
    <citation type="journal article" date="2007" name="Nature">
        <title>Evolution of genes and genomes on the Drosophila phylogeny.</title>
        <authorList>
            <consortium name="Drosophila 12 Genomes Consortium"/>
            <person name="Clark A.G."/>
            <person name="Eisen M.B."/>
            <person name="Smith D.R."/>
            <person name="Bergman C.M."/>
            <person name="Oliver B."/>
            <person name="Markow T.A."/>
            <person name="Kaufman T.C."/>
            <person name="Kellis M."/>
            <person name="Gelbart W."/>
            <person name="Iyer V.N."/>
            <person name="Pollard D.A."/>
            <person name="Sackton T.B."/>
            <person name="Larracuente A.M."/>
            <person name="Singh N.D."/>
            <person name="Abad J.P."/>
            <person name="Abt D.N."/>
            <person name="Adryan B."/>
            <person name="Aguade M."/>
            <person name="Akashi H."/>
            <person name="Anderson W.W."/>
            <person name="Aquadro C.F."/>
            <person name="Ardell D.H."/>
            <person name="Arguello R."/>
            <person name="Artieri C.G."/>
            <person name="Barbash D.A."/>
            <person name="Barker D."/>
            <person name="Barsanti P."/>
            <person name="Batterham P."/>
            <person name="Batzoglou S."/>
            <person name="Begun D."/>
            <person name="Bhutkar A."/>
            <person name="Blanco E."/>
            <person name="Bosak S.A."/>
            <person name="Bradley R.K."/>
            <person name="Brand A.D."/>
            <person name="Brent M.R."/>
            <person name="Brooks A.N."/>
            <person name="Brown R.H."/>
            <person name="Butlin R.K."/>
            <person name="Caggese C."/>
            <person name="Calvi B.R."/>
            <person name="Bernardo de Carvalho A."/>
            <person name="Caspi A."/>
            <person name="Castrezana S."/>
            <person name="Celniker S.E."/>
            <person name="Chang J.L."/>
            <person name="Chapple C."/>
            <person name="Chatterji S."/>
            <person name="Chinwalla A."/>
            <person name="Civetta A."/>
            <person name="Clifton S.W."/>
            <person name="Comeron J.M."/>
            <person name="Costello J.C."/>
            <person name="Coyne J.A."/>
            <person name="Daub J."/>
            <person name="David R.G."/>
            <person name="Delcher A.L."/>
            <person name="Delehaunty K."/>
            <person name="Do C.B."/>
            <person name="Ebling H."/>
            <person name="Edwards K."/>
            <person name="Eickbush T."/>
            <person name="Evans J.D."/>
            <person name="Filipski A."/>
            <person name="Findeiss S."/>
            <person name="Freyhult E."/>
            <person name="Fulton L."/>
            <person name="Fulton R."/>
            <person name="Garcia A.C."/>
            <person name="Gardiner A."/>
            <person name="Garfield D.A."/>
            <person name="Garvin B.E."/>
            <person name="Gibson G."/>
            <person name="Gilbert D."/>
            <person name="Gnerre S."/>
            <person name="Godfrey J."/>
            <person name="Good R."/>
            <person name="Gotea V."/>
            <person name="Gravely B."/>
            <person name="Greenberg A.J."/>
            <person name="Griffiths-Jones S."/>
            <person name="Gross S."/>
            <person name="Guigo R."/>
            <person name="Gustafson E.A."/>
            <person name="Haerty W."/>
            <person name="Hahn M.W."/>
            <person name="Halligan D.L."/>
            <person name="Halpern A.L."/>
            <person name="Halter G.M."/>
            <person name="Han M.V."/>
            <person name="Heger A."/>
            <person name="Hillier L."/>
            <person name="Hinrichs A.S."/>
            <person name="Holmes I."/>
            <person name="Hoskins R.A."/>
            <person name="Hubisz M.J."/>
            <person name="Hultmark D."/>
            <person name="Huntley M.A."/>
            <person name="Jaffe D.B."/>
            <person name="Jagadeeshan S."/>
            <person name="Jeck W.R."/>
            <person name="Johnson J."/>
            <person name="Jones C.D."/>
            <person name="Jordan W.C."/>
            <person name="Karpen G.H."/>
            <person name="Kataoka E."/>
            <person name="Keightley P.D."/>
            <person name="Kheradpour P."/>
            <person name="Kirkness E.F."/>
            <person name="Koerich L.B."/>
            <person name="Kristiansen K."/>
            <person name="Kudrna D."/>
            <person name="Kulathinal R.J."/>
            <person name="Kumar S."/>
            <person name="Kwok R."/>
            <person name="Lander E."/>
            <person name="Langley C.H."/>
            <person name="Lapoint R."/>
            <person name="Lazzaro B.P."/>
            <person name="Lee S.J."/>
            <person name="Levesque L."/>
            <person name="Li R."/>
            <person name="Lin C.F."/>
            <person name="Lin M.F."/>
            <person name="Lindblad-Toh K."/>
            <person name="Llopart A."/>
            <person name="Long M."/>
            <person name="Low L."/>
            <person name="Lozovsky E."/>
            <person name="Lu J."/>
            <person name="Luo M."/>
            <person name="Machado C.A."/>
            <person name="Makalowski W."/>
            <person name="Marzo M."/>
            <person name="Matsuda M."/>
            <person name="Matzkin L."/>
            <person name="McAllister B."/>
            <person name="McBride C.S."/>
            <person name="McKernan B."/>
            <person name="McKernan K."/>
            <person name="Mendez-Lago M."/>
            <person name="Minx P."/>
            <person name="Mollenhauer M.U."/>
            <person name="Montooth K."/>
            <person name="Mount S.M."/>
            <person name="Mu X."/>
            <person name="Myers E."/>
            <person name="Negre B."/>
            <person name="Newfeld S."/>
            <person name="Nielsen R."/>
            <person name="Noor M.A."/>
            <person name="O'Grady P."/>
            <person name="Pachter L."/>
            <person name="Papaceit M."/>
            <person name="Parisi M.J."/>
            <person name="Parisi M."/>
            <person name="Parts L."/>
            <person name="Pedersen J.S."/>
            <person name="Pesole G."/>
            <person name="Phillippy A.M."/>
            <person name="Ponting C.P."/>
            <person name="Pop M."/>
            <person name="Porcelli D."/>
            <person name="Powell J.R."/>
            <person name="Prohaska S."/>
            <person name="Pruitt K."/>
            <person name="Puig M."/>
            <person name="Quesneville H."/>
            <person name="Ram K.R."/>
            <person name="Rand D."/>
            <person name="Rasmussen M.D."/>
            <person name="Reed L.K."/>
            <person name="Reenan R."/>
            <person name="Reily A."/>
            <person name="Remington K.A."/>
            <person name="Rieger T.T."/>
            <person name="Ritchie M.G."/>
            <person name="Robin C."/>
            <person name="Rogers Y.H."/>
            <person name="Rohde C."/>
            <person name="Rozas J."/>
            <person name="Rubenfield M.J."/>
            <person name="Ruiz A."/>
            <person name="Russo S."/>
            <person name="Salzberg S.L."/>
            <person name="Sanchez-Gracia A."/>
            <person name="Saranga D.J."/>
            <person name="Sato H."/>
            <person name="Schaeffer S.W."/>
            <person name="Schatz M.C."/>
            <person name="Schlenke T."/>
            <person name="Schwartz R."/>
            <person name="Segarra C."/>
            <person name="Singh R.S."/>
            <person name="Sirot L."/>
            <person name="Sirota M."/>
            <person name="Sisneros N.B."/>
            <person name="Smith C.D."/>
            <person name="Smith T.F."/>
            <person name="Spieth J."/>
            <person name="Stage D.E."/>
            <person name="Stark A."/>
            <person name="Stephan W."/>
            <person name="Strausberg R.L."/>
            <person name="Strempel S."/>
            <person name="Sturgill D."/>
            <person name="Sutton G."/>
            <person name="Sutton G.G."/>
            <person name="Tao W."/>
            <person name="Teichmann S."/>
            <person name="Tobari Y.N."/>
            <person name="Tomimura Y."/>
            <person name="Tsolas J.M."/>
            <person name="Valente V.L."/>
            <person name="Venter E."/>
            <person name="Venter J.C."/>
            <person name="Vicario S."/>
            <person name="Vieira F.G."/>
            <person name="Vilella A.J."/>
            <person name="Villasante A."/>
            <person name="Walenz B."/>
            <person name="Wang J."/>
            <person name="Wasserman M."/>
            <person name="Watts T."/>
            <person name="Wilson D."/>
            <person name="Wilson R.K."/>
            <person name="Wing R.A."/>
            <person name="Wolfner M.F."/>
            <person name="Wong A."/>
            <person name="Wong G.K."/>
            <person name="Wu C.I."/>
            <person name="Wu G."/>
            <person name="Yamamoto D."/>
            <person name="Yang H.P."/>
            <person name="Yang S.P."/>
            <person name="Yorke J.A."/>
            <person name="Yoshida K."/>
            <person name="Zdobnov E."/>
            <person name="Zhang P."/>
            <person name="Zhang Y."/>
            <person name="Zimin A.V."/>
            <person name="Baldwin J."/>
            <person name="Abdouelleil A."/>
            <person name="Abdulkadir J."/>
            <person name="Abebe A."/>
            <person name="Abera B."/>
            <person name="Abreu J."/>
            <person name="Acer S.C."/>
            <person name="Aftuck L."/>
            <person name="Alexander A."/>
            <person name="An P."/>
            <person name="Anderson E."/>
            <person name="Anderson S."/>
            <person name="Arachi H."/>
            <person name="Azer M."/>
            <person name="Bachantsang P."/>
            <person name="Barry A."/>
            <person name="Bayul T."/>
            <person name="Berlin A."/>
            <person name="Bessette D."/>
            <person name="Bloom T."/>
            <person name="Blye J."/>
            <person name="Boguslavskiy L."/>
            <person name="Bonnet C."/>
            <person name="Boukhgalter B."/>
            <person name="Bourzgui I."/>
            <person name="Brown A."/>
            <person name="Cahill P."/>
            <person name="Channer S."/>
            <person name="Cheshatsang Y."/>
            <person name="Chuda L."/>
            <person name="Citroen M."/>
            <person name="Collymore A."/>
            <person name="Cooke P."/>
            <person name="Costello M."/>
            <person name="D'Aco K."/>
            <person name="Daza R."/>
            <person name="De Haan G."/>
            <person name="DeGray S."/>
            <person name="DeMaso C."/>
            <person name="Dhargay N."/>
            <person name="Dooley K."/>
            <person name="Dooley E."/>
            <person name="Doricent M."/>
            <person name="Dorje P."/>
            <person name="Dorjee K."/>
            <person name="Dupes A."/>
            <person name="Elong R."/>
            <person name="Falk J."/>
            <person name="Farina A."/>
            <person name="Faro S."/>
            <person name="Ferguson D."/>
            <person name="Fisher S."/>
            <person name="Foley C.D."/>
            <person name="Franke A."/>
            <person name="Friedrich D."/>
            <person name="Gadbois L."/>
            <person name="Gearin G."/>
            <person name="Gearin C.R."/>
            <person name="Giannoukos G."/>
            <person name="Goode T."/>
            <person name="Graham J."/>
            <person name="Grandbois E."/>
            <person name="Grewal S."/>
            <person name="Gyaltsen K."/>
            <person name="Hafez N."/>
            <person name="Hagos B."/>
            <person name="Hall J."/>
            <person name="Henson C."/>
            <person name="Hollinger A."/>
            <person name="Honan T."/>
            <person name="Huard M.D."/>
            <person name="Hughes L."/>
            <person name="Hurhula B."/>
            <person name="Husby M.E."/>
            <person name="Kamat A."/>
            <person name="Kanga B."/>
            <person name="Kashin S."/>
            <person name="Khazanovich D."/>
            <person name="Kisner P."/>
            <person name="Lance K."/>
            <person name="Lara M."/>
            <person name="Lee W."/>
            <person name="Lennon N."/>
            <person name="Letendre F."/>
            <person name="LeVine R."/>
            <person name="Lipovsky A."/>
            <person name="Liu X."/>
            <person name="Liu J."/>
            <person name="Liu S."/>
            <person name="Lokyitsang T."/>
            <person name="Lokyitsang Y."/>
            <person name="Lubonja R."/>
            <person name="Lui A."/>
            <person name="MacDonald P."/>
            <person name="Magnisalis V."/>
            <person name="Maru K."/>
            <person name="Matthews C."/>
            <person name="McCusker W."/>
            <person name="McDonough S."/>
            <person name="Mehta T."/>
            <person name="Meldrim J."/>
            <person name="Meneus L."/>
            <person name="Mihai O."/>
            <person name="Mihalev A."/>
            <person name="Mihova T."/>
            <person name="Mittelman R."/>
            <person name="Mlenga V."/>
            <person name="Montmayeur A."/>
            <person name="Mulrain L."/>
            <person name="Navidi A."/>
            <person name="Naylor J."/>
            <person name="Negash T."/>
            <person name="Nguyen T."/>
            <person name="Nguyen N."/>
            <person name="Nicol R."/>
            <person name="Norbu C."/>
            <person name="Norbu N."/>
            <person name="Novod N."/>
            <person name="O'Neill B."/>
            <person name="Osman S."/>
            <person name="Markiewicz E."/>
            <person name="Oyono O.L."/>
            <person name="Patti C."/>
            <person name="Phunkhang P."/>
            <person name="Pierre F."/>
            <person name="Priest M."/>
            <person name="Raghuraman S."/>
            <person name="Rege F."/>
            <person name="Reyes R."/>
            <person name="Rise C."/>
            <person name="Rogov P."/>
            <person name="Ross K."/>
            <person name="Ryan E."/>
            <person name="Settipalli S."/>
            <person name="Shea T."/>
            <person name="Sherpa N."/>
            <person name="Shi L."/>
            <person name="Shih D."/>
            <person name="Sparrow T."/>
            <person name="Spaulding J."/>
            <person name="Stalker J."/>
            <person name="Stange-Thomann N."/>
            <person name="Stavropoulos S."/>
            <person name="Stone C."/>
            <person name="Strader C."/>
            <person name="Tesfaye S."/>
            <person name="Thomson T."/>
            <person name="Thoulutsang Y."/>
            <person name="Thoulutsang D."/>
            <person name="Topham K."/>
            <person name="Topping I."/>
            <person name="Tsamla T."/>
            <person name="Vassiliev H."/>
            <person name="Vo A."/>
            <person name="Wangchuk T."/>
            <person name="Wangdi T."/>
            <person name="Weiand M."/>
            <person name="Wilkinson J."/>
            <person name="Wilson A."/>
            <person name="Yadav S."/>
            <person name="Young G."/>
            <person name="Yu Q."/>
            <person name="Zembek L."/>
            <person name="Zhong D."/>
            <person name="Zimmer A."/>
            <person name="Zwirko Z."/>
            <person name="Jaffe D.B."/>
            <person name="Alvarez P."/>
            <person name="Brockman W."/>
            <person name="Butler J."/>
            <person name="Chin C."/>
            <person name="Gnerre S."/>
            <person name="Grabherr M."/>
            <person name="Kleber M."/>
            <person name="Mauceli E."/>
            <person name="MacCallum I."/>
        </authorList>
    </citation>
    <scope>NUCLEOTIDE SEQUENCE [LARGE SCALE GENOMIC DNA]</scope>
    <source>
        <strain evidence="3">Tucson 14024-0371.13</strain>
    </source>
</reference>
<protein>
    <recommendedName>
        <fullName evidence="4">MD-2-related lipid-recognition domain-containing protein</fullName>
    </recommendedName>
</protein>
<dbReference type="PANTHER" id="PTHR20898:SF0">
    <property type="entry name" value="DAEDALUS ON 3-RELATED"/>
    <property type="match status" value="1"/>
</dbReference>
<organism evidence="2 3">
    <name type="scientific">Drosophila ananassae</name>
    <name type="common">Fruit fly</name>
    <dbReference type="NCBI Taxonomy" id="7217"/>
    <lineage>
        <taxon>Eukaryota</taxon>
        <taxon>Metazoa</taxon>
        <taxon>Ecdysozoa</taxon>
        <taxon>Arthropoda</taxon>
        <taxon>Hexapoda</taxon>
        <taxon>Insecta</taxon>
        <taxon>Pterygota</taxon>
        <taxon>Neoptera</taxon>
        <taxon>Endopterygota</taxon>
        <taxon>Diptera</taxon>
        <taxon>Brachycera</taxon>
        <taxon>Muscomorpha</taxon>
        <taxon>Ephydroidea</taxon>
        <taxon>Drosophilidae</taxon>
        <taxon>Drosophila</taxon>
        <taxon>Sophophora</taxon>
    </lineage>
</organism>
<evidence type="ECO:0000313" key="2">
    <source>
        <dbReference type="EMBL" id="EDV32509.2"/>
    </source>
</evidence>
<dbReference type="InParanoid" id="B3MKC5"/>
<name>B3MKC5_DROAN</name>